<feature type="region of interest" description="Disordered" evidence="1">
    <location>
        <begin position="166"/>
        <end position="201"/>
    </location>
</feature>
<dbReference type="PROSITE" id="PS50004">
    <property type="entry name" value="C2"/>
    <property type="match status" value="1"/>
</dbReference>
<evidence type="ECO:0000313" key="4">
    <source>
        <dbReference type="Proteomes" id="UP001218188"/>
    </source>
</evidence>
<organism evidence="3 4">
    <name type="scientific">Mycena alexandri</name>
    <dbReference type="NCBI Taxonomy" id="1745969"/>
    <lineage>
        <taxon>Eukaryota</taxon>
        <taxon>Fungi</taxon>
        <taxon>Dikarya</taxon>
        <taxon>Basidiomycota</taxon>
        <taxon>Agaricomycotina</taxon>
        <taxon>Agaricomycetes</taxon>
        <taxon>Agaricomycetidae</taxon>
        <taxon>Agaricales</taxon>
        <taxon>Marasmiineae</taxon>
        <taxon>Mycenaceae</taxon>
        <taxon>Mycena</taxon>
    </lineage>
</organism>
<dbReference type="Proteomes" id="UP001218188">
    <property type="component" value="Unassembled WGS sequence"/>
</dbReference>
<evidence type="ECO:0000313" key="3">
    <source>
        <dbReference type="EMBL" id="KAJ7033637.1"/>
    </source>
</evidence>
<dbReference type="SUPFAM" id="SSF49562">
    <property type="entry name" value="C2 domain (Calcium/lipid-binding domain, CaLB)"/>
    <property type="match status" value="1"/>
</dbReference>
<reference evidence="3" key="1">
    <citation type="submission" date="2023-03" db="EMBL/GenBank/DDBJ databases">
        <title>Massive genome expansion in bonnet fungi (Mycena s.s.) driven by repeated elements and novel gene families across ecological guilds.</title>
        <authorList>
            <consortium name="Lawrence Berkeley National Laboratory"/>
            <person name="Harder C.B."/>
            <person name="Miyauchi S."/>
            <person name="Viragh M."/>
            <person name="Kuo A."/>
            <person name="Thoen E."/>
            <person name="Andreopoulos B."/>
            <person name="Lu D."/>
            <person name="Skrede I."/>
            <person name="Drula E."/>
            <person name="Henrissat B."/>
            <person name="Morin E."/>
            <person name="Kohler A."/>
            <person name="Barry K."/>
            <person name="LaButti K."/>
            <person name="Morin E."/>
            <person name="Salamov A."/>
            <person name="Lipzen A."/>
            <person name="Mereny Z."/>
            <person name="Hegedus B."/>
            <person name="Baldrian P."/>
            <person name="Stursova M."/>
            <person name="Weitz H."/>
            <person name="Taylor A."/>
            <person name="Grigoriev I.V."/>
            <person name="Nagy L.G."/>
            <person name="Martin F."/>
            <person name="Kauserud H."/>
        </authorList>
    </citation>
    <scope>NUCLEOTIDE SEQUENCE</scope>
    <source>
        <strain evidence="3">CBHHK200</strain>
    </source>
</reference>
<dbReference type="Gene3D" id="2.60.40.150">
    <property type="entry name" value="C2 domain"/>
    <property type="match status" value="1"/>
</dbReference>
<dbReference type="InterPro" id="IPR000008">
    <property type="entry name" value="C2_dom"/>
</dbReference>
<protein>
    <recommendedName>
        <fullName evidence="2">C2 domain-containing protein</fullName>
    </recommendedName>
</protein>
<sequence>MATTEALGQLYSKRIQFHIDAATALPLASGSKKAPIAYVSVRIADIKDRLRTSVVKGQMNPSWNENLSPTRISDNSEVVFEVKHRSVWPKPSTSRLAVTDPYPLSTLLKMQGGNAFGTNIELPLHAAMATGSHTAGSLSVNIRELTSIDTVKLCWEMADRMSGELQRKASRDATAHTVPEIAVPGGSDPSKAASTPRLETS</sequence>
<evidence type="ECO:0000259" key="2">
    <source>
        <dbReference type="PROSITE" id="PS50004"/>
    </source>
</evidence>
<dbReference type="AlphaFoldDB" id="A0AAD6X1Y6"/>
<dbReference type="EMBL" id="JARJCM010000063">
    <property type="protein sequence ID" value="KAJ7033637.1"/>
    <property type="molecule type" value="Genomic_DNA"/>
</dbReference>
<keyword evidence="4" id="KW-1185">Reference proteome</keyword>
<dbReference type="CDD" id="cd00030">
    <property type="entry name" value="C2"/>
    <property type="match status" value="1"/>
</dbReference>
<evidence type="ECO:0000256" key="1">
    <source>
        <dbReference type="SAM" id="MobiDB-lite"/>
    </source>
</evidence>
<accession>A0AAD6X1Y6</accession>
<dbReference type="InterPro" id="IPR035892">
    <property type="entry name" value="C2_domain_sf"/>
</dbReference>
<name>A0AAD6X1Y6_9AGAR</name>
<gene>
    <name evidence="3" type="ORF">C8F04DRAFT_1183851</name>
</gene>
<dbReference type="Pfam" id="PF00168">
    <property type="entry name" value="C2"/>
    <property type="match status" value="1"/>
</dbReference>
<feature type="domain" description="C2" evidence="2">
    <location>
        <begin position="1"/>
        <end position="117"/>
    </location>
</feature>
<comment type="caution">
    <text evidence="3">The sequence shown here is derived from an EMBL/GenBank/DDBJ whole genome shotgun (WGS) entry which is preliminary data.</text>
</comment>
<proteinExistence type="predicted"/>